<comment type="caution">
    <text evidence="2">The sequence shown here is derived from an EMBL/GenBank/DDBJ whole genome shotgun (WGS) entry which is preliminary data.</text>
</comment>
<dbReference type="GO" id="GO:0003723">
    <property type="term" value="F:RNA binding"/>
    <property type="evidence" value="ECO:0007669"/>
    <property type="project" value="InterPro"/>
</dbReference>
<protein>
    <recommendedName>
        <fullName evidence="1">B3/B4 tRNA-binding domain-containing protein</fullName>
    </recommendedName>
</protein>
<dbReference type="PANTHER" id="PTHR39209:SF2">
    <property type="entry name" value="CYTOPLASMIC PROTEIN"/>
    <property type="match status" value="1"/>
</dbReference>
<dbReference type="EMBL" id="BMZS01000004">
    <property type="protein sequence ID" value="GHD49016.1"/>
    <property type="molecule type" value="Genomic_DNA"/>
</dbReference>
<proteinExistence type="predicted"/>
<dbReference type="InterPro" id="IPR005146">
    <property type="entry name" value="B3/B4_tRNA-bd"/>
</dbReference>
<organism evidence="2 3">
    <name type="scientific">Thalassobaculum fulvum</name>
    <dbReference type="NCBI Taxonomy" id="1633335"/>
    <lineage>
        <taxon>Bacteria</taxon>
        <taxon>Pseudomonadati</taxon>
        <taxon>Pseudomonadota</taxon>
        <taxon>Alphaproteobacteria</taxon>
        <taxon>Rhodospirillales</taxon>
        <taxon>Thalassobaculaceae</taxon>
        <taxon>Thalassobaculum</taxon>
    </lineage>
</organism>
<sequence length="230" mass="24343">MQFSHSSALWGEFPELAAGALVARGIAPGGSVDAAVARYEVAAQARLAGSAEGGLPEIQAWRRAFSRMGLKPTQYRCASEALLRRFRKEAALPRIHPMIDLCNAASMAFAIPVAVFDIGRIAGGLEVRHAVGDEVYETFSGEVEHPAAGEVVFADREGRAHARRWTNRQSGYSAVRADTTDVLIVAEALHDTAAADVPRLLEALSGDIGAAWSVPVTAAMLSASAPAFAF</sequence>
<dbReference type="SMART" id="SM00873">
    <property type="entry name" value="B3_4"/>
    <property type="match status" value="1"/>
</dbReference>
<keyword evidence="3" id="KW-1185">Reference proteome</keyword>
<reference evidence="2" key="1">
    <citation type="journal article" date="2014" name="Int. J. Syst. Evol. Microbiol.">
        <title>Complete genome sequence of Corynebacterium casei LMG S-19264T (=DSM 44701T), isolated from a smear-ripened cheese.</title>
        <authorList>
            <consortium name="US DOE Joint Genome Institute (JGI-PGF)"/>
            <person name="Walter F."/>
            <person name="Albersmeier A."/>
            <person name="Kalinowski J."/>
            <person name="Ruckert C."/>
        </authorList>
    </citation>
    <scope>NUCLEOTIDE SEQUENCE</scope>
    <source>
        <strain evidence="2">KCTC 42651</strain>
    </source>
</reference>
<evidence type="ECO:0000313" key="3">
    <source>
        <dbReference type="Proteomes" id="UP000630353"/>
    </source>
</evidence>
<evidence type="ECO:0000313" key="2">
    <source>
        <dbReference type="EMBL" id="GHD49016.1"/>
    </source>
</evidence>
<dbReference type="Pfam" id="PF03483">
    <property type="entry name" value="B3_4"/>
    <property type="match status" value="1"/>
</dbReference>
<gene>
    <name evidence="2" type="ORF">GCM10017083_20800</name>
</gene>
<dbReference type="SUPFAM" id="SSF56037">
    <property type="entry name" value="PheT/TilS domain"/>
    <property type="match status" value="1"/>
</dbReference>
<feature type="domain" description="B3/B4 tRNA-binding" evidence="1">
    <location>
        <begin position="59"/>
        <end position="206"/>
    </location>
</feature>
<dbReference type="Proteomes" id="UP000630353">
    <property type="component" value="Unassembled WGS sequence"/>
</dbReference>
<accession>A0A918XR65</accession>
<dbReference type="InterPro" id="IPR020825">
    <property type="entry name" value="Phe-tRNA_synthase-like_B3/B4"/>
</dbReference>
<dbReference type="RefSeq" id="WP_189989089.1">
    <property type="nucleotide sequence ID" value="NZ_BMZS01000004.1"/>
</dbReference>
<reference evidence="2" key="2">
    <citation type="submission" date="2020-09" db="EMBL/GenBank/DDBJ databases">
        <authorList>
            <person name="Sun Q."/>
            <person name="Kim S."/>
        </authorList>
    </citation>
    <scope>NUCLEOTIDE SEQUENCE</scope>
    <source>
        <strain evidence="2">KCTC 42651</strain>
    </source>
</reference>
<dbReference type="AlphaFoldDB" id="A0A918XR65"/>
<dbReference type="PANTHER" id="PTHR39209">
    <property type="match status" value="1"/>
</dbReference>
<dbReference type="Gene3D" id="3.50.40.10">
    <property type="entry name" value="Phenylalanyl-trna Synthetase, Chain B, domain 3"/>
    <property type="match status" value="1"/>
</dbReference>
<dbReference type="GO" id="GO:0004826">
    <property type="term" value="F:phenylalanine-tRNA ligase activity"/>
    <property type="evidence" value="ECO:0007669"/>
    <property type="project" value="InterPro"/>
</dbReference>
<name>A0A918XR65_9PROT</name>
<evidence type="ECO:0000259" key="1">
    <source>
        <dbReference type="SMART" id="SM00873"/>
    </source>
</evidence>